<name>A0A432YZB3_9GAMM</name>
<gene>
    <name evidence="1" type="ORF">CWI78_08590</name>
</gene>
<dbReference type="AlphaFoldDB" id="A0A432YZB3"/>
<organism evidence="1 2">
    <name type="scientific">Idiomarina ramblicola</name>
    <dbReference type="NCBI Taxonomy" id="263724"/>
    <lineage>
        <taxon>Bacteria</taxon>
        <taxon>Pseudomonadati</taxon>
        <taxon>Pseudomonadota</taxon>
        <taxon>Gammaproteobacteria</taxon>
        <taxon>Alteromonadales</taxon>
        <taxon>Idiomarinaceae</taxon>
        <taxon>Idiomarina</taxon>
    </lineage>
</organism>
<evidence type="ECO:0000313" key="1">
    <source>
        <dbReference type="EMBL" id="RUO68954.1"/>
    </source>
</evidence>
<dbReference type="Proteomes" id="UP000288058">
    <property type="component" value="Unassembled WGS sequence"/>
</dbReference>
<keyword evidence="2" id="KW-1185">Reference proteome</keyword>
<sequence length="75" mass="8568">MDFKKSLRNPAEAFASPQDVVNDAELTTEQKIEVLTQWRYDELETEVADQENMAGDKPDKLGEINNLLLELKDKS</sequence>
<protein>
    <submittedName>
        <fullName evidence="1">Uncharacterized protein</fullName>
    </submittedName>
</protein>
<proteinExistence type="predicted"/>
<reference evidence="2" key="1">
    <citation type="journal article" date="2018" name="Front. Microbiol.">
        <title>Genome-Based Analysis Reveals the Taxonomy and Diversity of the Family Idiomarinaceae.</title>
        <authorList>
            <person name="Liu Y."/>
            <person name="Lai Q."/>
            <person name="Shao Z."/>
        </authorList>
    </citation>
    <scope>NUCLEOTIDE SEQUENCE [LARGE SCALE GENOMIC DNA]</scope>
    <source>
        <strain evidence="2">R22</strain>
    </source>
</reference>
<evidence type="ECO:0000313" key="2">
    <source>
        <dbReference type="Proteomes" id="UP000288058"/>
    </source>
</evidence>
<dbReference type="EMBL" id="PIQC01000005">
    <property type="protein sequence ID" value="RUO68954.1"/>
    <property type="molecule type" value="Genomic_DNA"/>
</dbReference>
<dbReference type="OrthoDB" id="5405867at2"/>
<accession>A0A432YZB3</accession>
<comment type="caution">
    <text evidence="1">The sequence shown here is derived from an EMBL/GenBank/DDBJ whole genome shotgun (WGS) entry which is preliminary data.</text>
</comment>
<dbReference type="RefSeq" id="WP_126782173.1">
    <property type="nucleotide sequence ID" value="NZ_PIQC01000005.1"/>
</dbReference>